<evidence type="ECO:0000256" key="2">
    <source>
        <dbReference type="ARBA" id="ARBA00022692"/>
    </source>
</evidence>
<evidence type="ECO:0000313" key="7">
    <source>
        <dbReference type="Proteomes" id="UP000587527"/>
    </source>
</evidence>
<dbReference type="RefSeq" id="WP_184838319.1">
    <property type="nucleotide sequence ID" value="NZ_JACHMN010000002.1"/>
</dbReference>
<comment type="caution">
    <text evidence="6">The sequence shown here is derived from an EMBL/GenBank/DDBJ whole genome shotgun (WGS) entry which is preliminary data.</text>
</comment>
<organism evidence="6 7">
    <name type="scientific">Allocatelliglobosispora scoriae</name>
    <dbReference type="NCBI Taxonomy" id="643052"/>
    <lineage>
        <taxon>Bacteria</taxon>
        <taxon>Bacillati</taxon>
        <taxon>Actinomycetota</taxon>
        <taxon>Actinomycetes</taxon>
        <taxon>Micromonosporales</taxon>
        <taxon>Micromonosporaceae</taxon>
        <taxon>Allocatelliglobosispora</taxon>
    </lineage>
</organism>
<dbReference type="Proteomes" id="UP000587527">
    <property type="component" value="Unassembled WGS sequence"/>
</dbReference>
<keyword evidence="2 5" id="KW-0812">Transmembrane</keyword>
<dbReference type="AlphaFoldDB" id="A0A841BVE6"/>
<keyword evidence="3 5" id="KW-1133">Transmembrane helix</keyword>
<accession>A0A841BVE6</accession>
<name>A0A841BVE6_9ACTN</name>
<feature type="transmembrane region" description="Helical" evidence="5">
    <location>
        <begin position="24"/>
        <end position="49"/>
    </location>
</feature>
<dbReference type="Pfam" id="PF01040">
    <property type="entry name" value="UbiA"/>
    <property type="match status" value="1"/>
</dbReference>
<keyword evidence="6" id="KW-0808">Transferase</keyword>
<comment type="subcellular location">
    <subcellularLocation>
        <location evidence="1">Membrane</location>
        <topology evidence="1">Multi-pass membrane protein</topology>
    </subcellularLocation>
</comment>
<keyword evidence="4 5" id="KW-0472">Membrane</keyword>
<reference evidence="6 7" key="1">
    <citation type="submission" date="2020-08" db="EMBL/GenBank/DDBJ databases">
        <title>Sequencing the genomes of 1000 actinobacteria strains.</title>
        <authorList>
            <person name="Klenk H.-P."/>
        </authorList>
    </citation>
    <scope>NUCLEOTIDE SEQUENCE [LARGE SCALE GENOMIC DNA]</scope>
    <source>
        <strain evidence="6 7">DSM 45362</strain>
    </source>
</reference>
<evidence type="ECO:0000256" key="3">
    <source>
        <dbReference type="ARBA" id="ARBA00022989"/>
    </source>
</evidence>
<evidence type="ECO:0000256" key="4">
    <source>
        <dbReference type="ARBA" id="ARBA00023136"/>
    </source>
</evidence>
<dbReference type="GO" id="GO:0016765">
    <property type="term" value="F:transferase activity, transferring alkyl or aryl (other than methyl) groups"/>
    <property type="evidence" value="ECO:0007669"/>
    <property type="project" value="InterPro"/>
</dbReference>
<keyword evidence="7" id="KW-1185">Reference proteome</keyword>
<protein>
    <submittedName>
        <fullName evidence="6">4-hydroxybenzoate polyprenyltransferase</fullName>
    </submittedName>
</protein>
<evidence type="ECO:0000256" key="1">
    <source>
        <dbReference type="ARBA" id="ARBA00004141"/>
    </source>
</evidence>
<proteinExistence type="predicted"/>
<dbReference type="InterPro" id="IPR000537">
    <property type="entry name" value="UbiA_prenyltransferase"/>
</dbReference>
<sequence>MTVSPARIGSWLGRLMRCCHPEPVVAVTALTALIAVIAGHSAGGVALVAGTIGMSQLSIGWANDAIDAGRDRHSGRDDKPLAAEWAGGRRTVAVASAIAAAVTIGMGLSAGLTAGLVVTAGLVGGHLYNWPLKSTAASIVPYLVSFGALPAFIVLAVPVPLPVPLIVAGALFGGAAHLLNVQPDLADDAATGIRGLPHRLGPERSRALAALLVLLAAAAII</sequence>
<dbReference type="EMBL" id="JACHMN010000002">
    <property type="protein sequence ID" value="MBB5870732.1"/>
    <property type="molecule type" value="Genomic_DNA"/>
</dbReference>
<dbReference type="GO" id="GO:0016020">
    <property type="term" value="C:membrane"/>
    <property type="evidence" value="ECO:0007669"/>
    <property type="project" value="UniProtKB-SubCell"/>
</dbReference>
<evidence type="ECO:0000313" key="6">
    <source>
        <dbReference type="EMBL" id="MBB5870732.1"/>
    </source>
</evidence>
<gene>
    <name evidence="6" type="ORF">F4553_004111</name>
</gene>
<feature type="transmembrane region" description="Helical" evidence="5">
    <location>
        <begin position="135"/>
        <end position="157"/>
    </location>
</feature>
<feature type="transmembrane region" description="Helical" evidence="5">
    <location>
        <begin position="163"/>
        <end position="182"/>
    </location>
</feature>
<feature type="transmembrane region" description="Helical" evidence="5">
    <location>
        <begin position="97"/>
        <end position="123"/>
    </location>
</feature>
<evidence type="ECO:0000256" key="5">
    <source>
        <dbReference type="SAM" id="Phobius"/>
    </source>
</evidence>